<keyword evidence="1" id="KW-0732">Signal</keyword>
<evidence type="ECO:0000256" key="1">
    <source>
        <dbReference type="SAM" id="SignalP"/>
    </source>
</evidence>
<evidence type="ECO:0000313" key="2">
    <source>
        <dbReference type="EMBL" id="MBB4267172.1"/>
    </source>
</evidence>
<feature type="chain" id="PRO_5031020435" description="UrcA family protein" evidence="1">
    <location>
        <begin position="30"/>
        <end position="118"/>
    </location>
</feature>
<sequence length="118" mass="12082">MTGHHHAACAGVAVCLVAGVALALAPARAQTPADAPPGHAAASVPVEALSPVEMMEAYRRSCGGEAGRAVSRDGAEAARTHGQRCDALARAIQKIDLDDRRAGSADLARPDFYAPRGE</sequence>
<proteinExistence type="predicted"/>
<dbReference type="AlphaFoldDB" id="A0A7W6REX8"/>
<evidence type="ECO:0000313" key="3">
    <source>
        <dbReference type="Proteomes" id="UP000554286"/>
    </source>
</evidence>
<reference evidence="2 3" key="1">
    <citation type="submission" date="2020-08" db="EMBL/GenBank/DDBJ databases">
        <title>Genome sequencing of Purple Non-Sulfur Bacteria from various extreme environments.</title>
        <authorList>
            <person name="Mayer M."/>
        </authorList>
    </citation>
    <scope>NUCLEOTIDE SEQUENCE [LARGE SCALE GENOMIC DNA]</scope>
    <source>
        <strain evidence="2 3">JA131</strain>
    </source>
</reference>
<keyword evidence="3" id="KW-1185">Reference proteome</keyword>
<dbReference type="RefSeq" id="WP_184046305.1">
    <property type="nucleotide sequence ID" value="NZ_JACIGK010000022.1"/>
</dbReference>
<protein>
    <recommendedName>
        <fullName evidence="4">UrcA family protein</fullName>
    </recommendedName>
</protein>
<feature type="signal peptide" evidence="1">
    <location>
        <begin position="1"/>
        <end position="29"/>
    </location>
</feature>
<comment type="caution">
    <text evidence="2">The sequence shown here is derived from an EMBL/GenBank/DDBJ whole genome shotgun (WGS) entry which is preliminary data.</text>
</comment>
<accession>A0A7W6REX8</accession>
<organism evidence="2 3">
    <name type="scientific">Roseospira visakhapatnamensis</name>
    <dbReference type="NCBI Taxonomy" id="390880"/>
    <lineage>
        <taxon>Bacteria</taxon>
        <taxon>Pseudomonadati</taxon>
        <taxon>Pseudomonadota</taxon>
        <taxon>Alphaproteobacteria</taxon>
        <taxon>Rhodospirillales</taxon>
        <taxon>Rhodospirillaceae</taxon>
        <taxon>Roseospira</taxon>
    </lineage>
</organism>
<dbReference type="Proteomes" id="UP000554286">
    <property type="component" value="Unassembled WGS sequence"/>
</dbReference>
<dbReference type="EMBL" id="JACIGK010000022">
    <property type="protein sequence ID" value="MBB4267172.1"/>
    <property type="molecule type" value="Genomic_DNA"/>
</dbReference>
<evidence type="ECO:0008006" key="4">
    <source>
        <dbReference type="Google" id="ProtNLM"/>
    </source>
</evidence>
<gene>
    <name evidence="2" type="ORF">GGD89_002813</name>
</gene>
<name>A0A7W6REX8_9PROT</name>